<reference evidence="1 2" key="1">
    <citation type="submission" date="2021-06" db="EMBL/GenBank/DDBJ databases">
        <title>Caerostris extrusa draft genome.</title>
        <authorList>
            <person name="Kono N."/>
            <person name="Arakawa K."/>
        </authorList>
    </citation>
    <scope>NUCLEOTIDE SEQUENCE [LARGE SCALE GENOMIC DNA]</scope>
</reference>
<dbReference type="Proteomes" id="UP001054945">
    <property type="component" value="Unassembled WGS sequence"/>
</dbReference>
<keyword evidence="2" id="KW-1185">Reference proteome</keyword>
<dbReference type="AlphaFoldDB" id="A0AAV4VWY7"/>
<gene>
    <name evidence="1" type="ORF">CEXT_591581</name>
</gene>
<organism evidence="1 2">
    <name type="scientific">Caerostris extrusa</name>
    <name type="common">Bark spider</name>
    <name type="synonym">Caerostris bankana</name>
    <dbReference type="NCBI Taxonomy" id="172846"/>
    <lineage>
        <taxon>Eukaryota</taxon>
        <taxon>Metazoa</taxon>
        <taxon>Ecdysozoa</taxon>
        <taxon>Arthropoda</taxon>
        <taxon>Chelicerata</taxon>
        <taxon>Arachnida</taxon>
        <taxon>Araneae</taxon>
        <taxon>Araneomorphae</taxon>
        <taxon>Entelegynae</taxon>
        <taxon>Araneoidea</taxon>
        <taxon>Araneidae</taxon>
        <taxon>Caerostris</taxon>
    </lineage>
</organism>
<protein>
    <submittedName>
        <fullName evidence="1">Uncharacterized protein</fullName>
    </submittedName>
</protein>
<accession>A0AAV4VWY7</accession>
<name>A0AAV4VWY7_CAEEX</name>
<proteinExistence type="predicted"/>
<dbReference type="EMBL" id="BPLR01015279">
    <property type="protein sequence ID" value="GIY74965.1"/>
    <property type="molecule type" value="Genomic_DNA"/>
</dbReference>
<evidence type="ECO:0000313" key="2">
    <source>
        <dbReference type="Proteomes" id="UP001054945"/>
    </source>
</evidence>
<sequence>MMMARITAVDTATRGTTVVLEGFGGHVVDRFDDVLLQDDLHARNFTKVRRGGTKETCWSYLGTNLLLQKTALFTRWWMATCIQLNTPNQTRRYKFGNSEPSSETIRREADGSFENMFTLIGCFNPPPYEKKGRLLTLEEEEIKNEALEGNEWRTEHEVGEECYAN</sequence>
<comment type="caution">
    <text evidence="1">The sequence shown here is derived from an EMBL/GenBank/DDBJ whole genome shotgun (WGS) entry which is preliminary data.</text>
</comment>
<evidence type="ECO:0000313" key="1">
    <source>
        <dbReference type="EMBL" id="GIY74965.1"/>
    </source>
</evidence>